<dbReference type="PANTHER" id="PTHR48090:SF7">
    <property type="entry name" value="RFBJ PROTEIN"/>
    <property type="match status" value="1"/>
</dbReference>
<feature type="region of interest" description="Disordered" evidence="2">
    <location>
        <begin position="27"/>
        <end position="60"/>
    </location>
</feature>
<dbReference type="PANTHER" id="PTHR48090">
    <property type="entry name" value="UNDECAPRENYL-PHOSPHATE 4-DEOXY-4-FORMAMIDO-L-ARABINOSE TRANSFERASE-RELATED"/>
    <property type="match status" value="1"/>
</dbReference>
<dbReference type="Gene3D" id="3.90.550.10">
    <property type="entry name" value="Spore Coat Polysaccharide Biosynthesis Protein SpsA, Chain A"/>
    <property type="match status" value="1"/>
</dbReference>
<dbReference type="InterPro" id="IPR050256">
    <property type="entry name" value="Glycosyltransferase_2"/>
</dbReference>
<accession>A0AAV2WIF8</accession>
<dbReference type="GO" id="GO:0016740">
    <property type="term" value="F:transferase activity"/>
    <property type="evidence" value="ECO:0007669"/>
    <property type="project" value="UniProtKB-KW"/>
</dbReference>
<feature type="domain" description="Glycosyltransferase 2-like" evidence="3">
    <location>
        <begin position="63"/>
        <end position="216"/>
    </location>
</feature>
<evidence type="ECO:0000313" key="5">
    <source>
        <dbReference type="Proteomes" id="UP000028864"/>
    </source>
</evidence>
<evidence type="ECO:0000256" key="1">
    <source>
        <dbReference type="ARBA" id="ARBA00006739"/>
    </source>
</evidence>
<name>A0AAV2WIF8_MYCNE</name>
<dbReference type="SUPFAM" id="SSF53448">
    <property type="entry name" value="Nucleotide-diphospho-sugar transferases"/>
    <property type="match status" value="1"/>
</dbReference>
<gene>
    <name evidence="4" type="ORF">BN1047_01990</name>
</gene>
<evidence type="ECO:0000313" key="4">
    <source>
        <dbReference type="EMBL" id="CDQ44114.1"/>
    </source>
</evidence>
<keyword evidence="4" id="KW-0808">Transferase</keyword>
<evidence type="ECO:0000259" key="3">
    <source>
        <dbReference type="Pfam" id="PF00535"/>
    </source>
</evidence>
<reference evidence="4" key="2">
    <citation type="submission" date="2015-09" db="EMBL/GenBank/DDBJ databases">
        <title>Draft genome sequence of Mycobacterium neoaurum DSM 44074.</title>
        <authorList>
            <person name="Croce O."/>
            <person name="Robert C."/>
            <person name="Raoult D."/>
            <person name="Drancourt M."/>
        </authorList>
    </citation>
    <scope>NUCLEOTIDE SEQUENCE</scope>
    <source>
        <strain evidence="4">DSM 44074</strain>
    </source>
</reference>
<dbReference type="InterPro" id="IPR001173">
    <property type="entry name" value="Glyco_trans_2-like"/>
</dbReference>
<dbReference type="EMBL" id="LK021338">
    <property type="protein sequence ID" value="CDQ44114.1"/>
    <property type="molecule type" value="Genomic_DNA"/>
</dbReference>
<dbReference type="CDD" id="cd04179">
    <property type="entry name" value="DPM_DPG-synthase_like"/>
    <property type="match status" value="1"/>
</dbReference>
<evidence type="ECO:0000256" key="2">
    <source>
        <dbReference type="SAM" id="MobiDB-lite"/>
    </source>
</evidence>
<protein>
    <submittedName>
        <fullName evidence="4">Glycosyl transferase family protein</fullName>
    </submittedName>
</protein>
<dbReference type="AlphaFoldDB" id="A0AAV2WIF8"/>
<sequence length="303" mass="32960">MRKAMSTLTDTVEGAGVEQMMKSMPRLPQAASGKLLEHRDDDDSVRGSDMDDDARGTARPTVTVVIPTRNEARNLPYVAKRMPAVDQIVVVDGNSMDNTVEVARQLWPEALIVNQTRGGKGNALACGFEVSTGDIVVMIDADGSTDPAEIPDFVGALIAGADFAKGSRFTASGGSDDITKLRRLGNKGLNWLVNRLFGTSFTDLCYGYNAFWRTHLEVLDLPRTDVSEAQWGDGFEIETVINVRVALNGLAIEEVSSFEGKRIYGRSNLNAATDGLRVLRTIGREHRRRPTRAGAARSAAFTR</sequence>
<organism evidence="4 5">
    <name type="scientific">Mycolicibacterium neoaurum</name>
    <name type="common">Mycobacterium neoaurum</name>
    <dbReference type="NCBI Taxonomy" id="1795"/>
    <lineage>
        <taxon>Bacteria</taxon>
        <taxon>Bacillati</taxon>
        <taxon>Actinomycetota</taxon>
        <taxon>Actinomycetes</taxon>
        <taxon>Mycobacteriales</taxon>
        <taxon>Mycobacteriaceae</taxon>
        <taxon>Mycolicibacterium</taxon>
    </lineage>
</organism>
<dbReference type="Pfam" id="PF00535">
    <property type="entry name" value="Glycos_transf_2"/>
    <property type="match status" value="1"/>
</dbReference>
<feature type="compositionally biased region" description="Basic and acidic residues" evidence="2">
    <location>
        <begin position="35"/>
        <end position="56"/>
    </location>
</feature>
<comment type="similarity">
    <text evidence="1">Belongs to the glycosyltransferase 2 family.</text>
</comment>
<dbReference type="InterPro" id="IPR029044">
    <property type="entry name" value="Nucleotide-diphossugar_trans"/>
</dbReference>
<reference evidence="4" key="1">
    <citation type="submission" date="2014-05" db="EMBL/GenBank/DDBJ databases">
        <authorList>
            <person name="Urmite Genomes"/>
        </authorList>
    </citation>
    <scope>NUCLEOTIDE SEQUENCE</scope>
    <source>
        <strain evidence="4">DSM 44074</strain>
    </source>
</reference>
<dbReference type="Proteomes" id="UP000028864">
    <property type="component" value="Unassembled WGS sequence"/>
</dbReference>
<proteinExistence type="inferred from homology"/>